<evidence type="ECO:0000313" key="5">
    <source>
        <dbReference type="EMBL" id="PWN39601.1"/>
    </source>
</evidence>
<evidence type="ECO:0000259" key="3">
    <source>
        <dbReference type="Pfam" id="PF13622"/>
    </source>
</evidence>
<dbReference type="InterPro" id="IPR049450">
    <property type="entry name" value="ACOT8-like_C"/>
</dbReference>
<dbReference type="Gene3D" id="2.40.160.210">
    <property type="entry name" value="Acyl-CoA thioesterase, double hotdog domain"/>
    <property type="match status" value="1"/>
</dbReference>
<dbReference type="PANTHER" id="PTHR11066:SF35">
    <property type="entry name" value="ACYL-COA THIOESTERASE II"/>
    <property type="match status" value="1"/>
</dbReference>
<evidence type="ECO:0000256" key="1">
    <source>
        <dbReference type="ARBA" id="ARBA00006538"/>
    </source>
</evidence>
<dbReference type="InParanoid" id="A0A316VTQ3"/>
<comment type="similarity">
    <text evidence="1">Belongs to the C/M/P thioester hydrolase family.</text>
</comment>
<evidence type="ECO:0000256" key="2">
    <source>
        <dbReference type="ARBA" id="ARBA00022801"/>
    </source>
</evidence>
<organism evidence="5 6">
    <name type="scientific">Ceraceosorus guamensis</name>
    <dbReference type="NCBI Taxonomy" id="1522189"/>
    <lineage>
        <taxon>Eukaryota</taxon>
        <taxon>Fungi</taxon>
        <taxon>Dikarya</taxon>
        <taxon>Basidiomycota</taxon>
        <taxon>Ustilaginomycotina</taxon>
        <taxon>Exobasidiomycetes</taxon>
        <taxon>Ceraceosorales</taxon>
        <taxon>Ceraceosoraceae</taxon>
        <taxon>Ceraceosorus</taxon>
    </lineage>
</organism>
<gene>
    <name evidence="5" type="ORF">IE81DRAFT_368963</name>
</gene>
<dbReference type="InterPro" id="IPR042171">
    <property type="entry name" value="Acyl-CoA_hotdog"/>
</dbReference>
<dbReference type="InterPro" id="IPR049449">
    <property type="entry name" value="TesB_ACOT8-like_N"/>
</dbReference>
<dbReference type="CDD" id="cd03444">
    <property type="entry name" value="Thioesterase_II_repeat1"/>
    <property type="match status" value="1"/>
</dbReference>
<evidence type="ECO:0008006" key="7">
    <source>
        <dbReference type="Google" id="ProtNLM"/>
    </source>
</evidence>
<dbReference type="GeneID" id="37039065"/>
<evidence type="ECO:0000313" key="6">
    <source>
        <dbReference type="Proteomes" id="UP000245783"/>
    </source>
</evidence>
<dbReference type="STRING" id="1522189.A0A316VTQ3"/>
<accession>A0A316VTQ3</accession>
<dbReference type="Pfam" id="PF20789">
    <property type="entry name" value="4HBT_3C"/>
    <property type="match status" value="1"/>
</dbReference>
<proteinExistence type="inferred from homology"/>
<dbReference type="RefSeq" id="XP_025366761.1">
    <property type="nucleotide sequence ID" value="XM_025517195.1"/>
</dbReference>
<sequence length="370" mass="41401">MSFDFLSMIQLIADSDPAVRPARFHTNYNPVKMGNMADIAYGGCAIAVAVNAAIATVEAESQRRDSSASAKGKSTAAKSKAVYALSGNYLGPARADRPFIADVESLRDTKTFTTILVRLKQRLDSGEERSCLVTIVDFVARSDLPEAQRNILTYNAAPPKVAHHSDLPLASEWQEERVRNNLVPRKTLDMSKVFFGRFMDIVNSKFPDDSILGPNLYGLLRDFETKQEHLSIPEKNSTDWFQSTVKLNERKDGDYTATNALLPISTYAANISLASFFLDGALAFLGLSFSHRWLADAGACSSLDFSLRFHVDDFDLAQWHLREVKTHLSTHERTYNEGRMWDEQGRLVATMTQVGVLRKLPERSQKQEKL</sequence>
<keyword evidence="2" id="KW-0378">Hydrolase</keyword>
<dbReference type="GO" id="GO:0006637">
    <property type="term" value="P:acyl-CoA metabolic process"/>
    <property type="evidence" value="ECO:0007669"/>
    <property type="project" value="InterPro"/>
</dbReference>
<dbReference type="InterPro" id="IPR029069">
    <property type="entry name" value="HotDog_dom_sf"/>
</dbReference>
<evidence type="ECO:0000259" key="4">
    <source>
        <dbReference type="Pfam" id="PF20789"/>
    </source>
</evidence>
<dbReference type="InterPro" id="IPR003703">
    <property type="entry name" value="Acyl_CoA_thio"/>
</dbReference>
<dbReference type="OrthoDB" id="68328at2759"/>
<dbReference type="GO" id="GO:0047617">
    <property type="term" value="F:fatty acyl-CoA hydrolase activity"/>
    <property type="evidence" value="ECO:0007669"/>
    <property type="project" value="InterPro"/>
</dbReference>
<dbReference type="Pfam" id="PF13622">
    <property type="entry name" value="4HBT_3"/>
    <property type="match status" value="1"/>
</dbReference>
<keyword evidence="6" id="KW-1185">Reference proteome</keyword>
<name>A0A316VTQ3_9BASI</name>
<dbReference type="EMBL" id="KZ819456">
    <property type="protein sequence ID" value="PWN39601.1"/>
    <property type="molecule type" value="Genomic_DNA"/>
</dbReference>
<dbReference type="AlphaFoldDB" id="A0A316VTQ3"/>
<reference evidence="5 6" key="1">
    <citation type="journal article" date="2018" name="Mol. Biol. Evol.">
        <title>Broad Genomic Sampling Reveals a Smut Pathogenic Ancestry of the Fungal Clade Ustilaginomycotina.</title>
        <authorList>
            <person name="Kijpornyongpan T."/>
            <person name="Mondo S.J."/>
            <person name="Barry K."/>
            <person name="Sandor L."/>
            <person name="Lee J."/>
            <person name="Lipzen A."/>
            <person name="Pangilinan J."/>
            <person name="LaButti K."/>
            <person name="Hainaut M."/>
            <person name="Henrissat B."/>
            <person name="Grigoriev I.V."/>
            <person name="Spatafora J.W."/>
            <person name="Aime M.C."/>
        </authorList>
    </citation>
    <scope>NUCLEOTIDE SEQUENCE [LARGE SCALE GENOMIC DNA]</scope>
    <source>
        <strain evidence="5 6">MCA 4658</strain>
    </source>
</reference>
<dbReference type="Proteomes" id="UP000245783">
    <property type="component" value="Unassembled WGS sequence"/>
</dbReference>
<dbReference type="PANTHER" id="PTHR11066">
    <property type="entry name" value="ACYL-COA THIOESTERASE"/>
    <property type="match status" value="1"/>
</dbReference>
<protein>
    <recommendedName>
        <fullName evidence="7">Thioesterase/thiol ester dehydrase-isomerase</fullName>
    </recommendedName>
</protein>
<dbReference type="GO" id="GO:0009062">
    <property type="term" value="P:fatty acid catabolic process"/>
    <property type="evidence" value="ECO:0007669"/>
    <property type="project" value="TreeGrafter"/>
</dbReference>
<feature type="domain" description="Acyl-CoA thioesterase-like N-terminal HotDog" evidence="3">
    <location>
        <begin position="33"/>
        <end position="138"/>
    </location>
</feature>
<dbReference type="GO" id="GO:0005782">
    <property type="term" value="C:peroxisomal matrix"/>
    <property type="evidence" value="ECO:0007669"/>
    <property type="project" value="UniProtKB-SubCell"/>
</dbReference>
<dbReference type="SUPFAM" id="SSF54637">
    <property type="entry name" value="Thioesterase/thiol ester dehydrase-isomerase"/>
    <property type="match status" value="2"/>
</dbReference>
<feature type="domain" description="Acyl-CoA thioesterase-like C-terminal" evidence="4">
    <location>
        <begin position="271"/>
        <end position="356"/>
    </location>
</feature>